<accession>A0ABP8VPA6</accession>
<proteinExistence type="predicted"/>
<dbReference type="RefSeq" id="WP_345373119.1">
    <property type="nucleotide sequence ID" value="NZ_BAABLM010000001.1"/>
</dbReference>
<keyword evidence="2" id="KW-1185">Reference proteome</keyword>
<dbReference type="InterPro" id="IPR012467">
    <property type="entry name" value="DUF1684"/>
</dbReference>
<dbReference type="Pfam" id="PF07920">
    <property type="entry name" value="DUF1684"/>
    <property type="match status" value="1"/>
</dbReference>
<evidence type="ECO:0000313" key="2">
    <source>
        <dbReference type="Proteomes" id="UP001501295"/>
    </source>
</evidence>
<gene>
    <name evidence="1" type="ORF">GCM10025780_06430</name>
</gene>
<reference evidence="2" key="1">
    <citation type="journal article" date="2019" name="Int. J. Syst. Evol. Microbiol.">
        <title>The Global Catalogue of Microorganisms (GCM) 10K type strain sequencing project: providing services to taxonomists for standard genome sequencing and annotation.</title>
        <authorList>
            <consortium name="The Broad Institute Genomics Platform"/>
            <consortium name="The Broad Institute Genome Sequencing Center for Infectious Disease"/>
            <person name="Wu L."/>
            <person name="Ma J."/>
        </authorList>
    </citation>
    <scope>NUCLEOTIDE SEQUENCE [LARGE SCALE GENOMIC DNA]</scope>
    <source>
        <strain evidence="2">JCM 18956</strain>
    </source>
</reference>
<dbReference type="Proteomes" id="UP001501295">
    <property type="component" value="Unassembled WGS sequence"/>
</dbReference>
<dbReference type="EMBL" id="BAABLM010000001">
    <property type="protein sequence ID" value="GAA4667083.1"/>
    <property type="molecule type" value="Genomic_DNA"/>
</dbReference>
<name>A0ABP8VPA6_9MICO</name>
<dbReference type="PANTHER" id="PTHR41913">
    <property type="entry name" value="DUF1684 DOMAIN-CONTAINING PROTEIN"/>
    <property type="match status" value="1"/>
</dbReference>
<comment type="caution">
    <text evidence="1">The sequence shown here is derived from an EMBL/GenBank/DDBJ whole genome shotgun (WGS) entry which is preliminary data.</text>
</comment>
<evidence type="ECO:0000313" key="1">
    <source>
        <dbReference type="EMBL" id="GAA4667083.1"/>
    </source>
</evidence>
<organism evidence="1 2">
    <name type="scientific">Frondihabitans cladoniiphilus</name>
    <dbReference type="NCBI Taxonomy" id="715785"/>
    <lineage>
        <taxon>Bacteria</taxon>
        <taxon>Bacillati</taxon>
        <taxon>Actinomycetota</taxon>
        <taxon>Actinomycetes</taxon>
        <taxon>Micrococcales</taxon>
        <taxon>Microbacteriaceae</taxon>
        <taxon>Frondihabitans</taxon>
    </lineage>
</organism>
<protein>
    <submittedName>
        <fullName evidence="1">DUF1684 domain-containing protein</fullName>
    </submittedName>
</protein>
<dbReference type="PANTHER" id="PTHR41913:SF1">
    <property type="entry name" value="DUF1684 DOMAIN-CONTAINING PROTEIN"/>
    <property type="match status" value="1"/>
</dbReference>
<sequence length="277" mass="29536">MTDTLTAATELDRFHSARQRYVTGPQGPLALTNTQWVDSEQPIWGVPGVWAPAPAGLGGLRLTASESDGIRVDGDLVDGTALVAGDDAITPSSILFADGATGTVIANDDRSSYALRVWNTESDAAAAFGSIDAFAYDPSWVVEASFVPTSDGAEVDIRHQKDLDLSRPKPLPGLIRFSRDGVDYELAAFPSDSNGRLQLVFGDTTNGDATYSVGRFLFVKPDDDGTITLDFNRAVLPPCAFSYNFNCPIPPKQNRFGVPIEAGERNVLAADGSLLHA</sequence>